<dbReference type="InterPro" id="IPR003734">
    <property type="entry name" value="DUF155"/>
</dbReference>
<keyword evidence="6" id="KW-1185">Reference proteome</keyword>
<evidence type="ECO:0000256" key="1">
    <source>
        <dbReference type="ARBA" id="ARBA00008306"/>
    </source>
</evidence>
<evidence type="ECO:0000256" key="2">
    <source>
        <dbReference type="SAM" id="MobiDB-lite"/>
    </source>
</evidence>
<feature type="domain" description="DUF155" evidence="4">
    <location>
        <begin position="420"/>
        <end position="594"/>
    </location>
</feature>
<keyword evidence="3" id="KW-1133">Transmembrane helix</keyword>
<dbReference type="Pfam" id="PF02582">
    <property type="entry name" value="DUF155"/>
    <property type="match status" value="1"/>
</dbReference>
<protein>
    <recommendedName>
        <fullName evidence="4">DUF155 domain-containing protein</fullName>
    </recommendedName>
</protein>
<evidence type="ECO:0000313" key="6">
    <source>
        <dbReference type="Proteomes" id="UP000620104"/>
    </source>
</evidence>
<gene>
    <name evidence="5" type="ORF">NliqN6_0603</name>
</gene>
<comment type="caution">
    <text evidence="5">The sequence shown here is derived from an EMBL/GenBank/DDBJ whole genome shotgun (WGS) entry which is preliminary data.</text>
</comment>
<feature type="compositionally biased region" description="Low complexity" evidence="2">
    <location>
        <begin position="377"/>
        <end position="391"/>
    </location>
</feature>
<accession>A0A8H3TNV6</accession>
<dbReference type="EMBL" id="BLZA01000007">
    <property type="protein sequence ID" value="GHJ84201.1"/>
    <property type="molecule type" value="Genomic_DNA"/>
</dbReference>
<dbReference type="GO" id="GO:0005739">
    <property type="term" value="C:mitochondrion"/>
    <property type="evidence" value="ECO:0007669"/>
    <property type="project" value="UniProtKB-ARBA"/>
</dbReference>
<keyword evidence="3" id="KW-0472">Membrane</keyword>
<name>A0A8H3TNV6_9TREE</name>
<dbReference type="AlphaFoldDB" id="A0A8H3TNV6"/>
<comment type="similarity">
    <text evidence="1">Belongs to the RMD1/sif2 family.</text>
</comment>
<dbReference type="PANTHER" id="PTHR16255">
    <property type="entry name" value="REQUIRED FOR MEIOTIC NUCLEAR DIVISION PROTEIN 1 HOMOLOG"/>
    <property type="match status" value="1"/>
</dbReference>
<evidence type="ECO:0000313" key="5">
    <source>
        <dbReference type="EMBL" id="GHJ84201.1"/>
    </source>
</evidence>
<feature type="compositionally biased region" description="Polar residues" evidence="2">
    <location>
        <begin position="12"/>
        <end position="22"/>
    </location>
</feature>
<feature type="compositionally biased region" description="Polar residues" evidence="2">
    <location>
        <begin position="355"/>
        <end position="376"/>
    </location>
</feature>
<dbReference type="OrthoDB" id="18302at2759"/>
<organism evidence="5 6">
    <name type="scientific">Naganishia liquefaciens</name>
    <dbReference type="NCBI Taxonomy" id="104408"/>
    <lineage>
        <taxon>Eukaryota</taxon>
        <taxon>Fungi</taxon>
        <taxon>Dikarya</taxon>
        <taxon>Basidiomycota</taxon>
        <taxon>Agaricomycotina</taxon>
        <taxon>Tremellomycetes</taxon>
        <taxon>Filobasidiales</taxon>
        <taxon>Filobasidiaceae</taxon>
        <taxon>Naganishia</taxon>
    </lineage>
</organism>
<evidence type="ECO:0000256" key="3">
    <source>
        <dbReference type="SAM" id="Phobius"/>
    </source>
</evidence>
<feature type="region of interest" description="Disordered" evidence="2">
    <location>
        <begin position="1"/>
        <end position="184"/>
    </location>
</feature>
<reference evidence="5" key="1">
    <citation type="submission" date="2020-07" db="EMBL/GenBank/DDBJ databases">
        <title>Draft Genome Sequence of a Deep-Sea Yeast, Naganishia (Cryptococcus) liquefaciens strain N6.</title>
        <authorList>
            <person name="Han Y.W."/>
            <person name="Kajitani R."/>
            <person name="Morimoto H."/>
            <person name="Parhat M."/>
            <person name="Tsubouchi H."/>
            <person name="Bakenova O."/>
            <person name="Ogata M."/>
            <person name="Argunhan B."/>
            <person name="Aoki R."/>
            <person name="Kajiwara S."/>
            <person name="Itoh T."/>
            <person name="Iwasaki H."/>
        </authorList>
    </citation>
    <scope>NUCLEOTIDE SEQUENCE</scope>
    <source>
        <strain evidence="5">N6</strain>
    </source>
</reference>
<proteinExistence type="inferred from homology"/>
<feature type="transmembrane region" description="Helical" evidence="3">
    <location>
        <begin position="619"/>
        <end position="644"/>
    </location>
</feature>
<feature type="compositionally biased region" description="Low complexity" evidence="2">
    <location>
        <begin position="23"/>
        <end position="67"/>
    </location>
</feature>
<evidence type="ECO:0000259" key="4">
    <source>
        <dbReference type="Pfam" id="PF02582"/>
    </source>
</evidence>
<keyword evidence="3" id="KW-0812">Transmembrane</keyword>
<dbReference type="PANTHER" id="PTHR16255:SF4">
    <property type="entry name" value="SPORULATION PROTEIN RMD8"/>
    <property type="match status" value="1"/>
</dbReference>
<feature type="region of interest" description="Disordered" evidence="2">
    <location>
        <begin position="292"/>
        <end position="411"/>
    </location>
</feature>
<dbReference type="InterPro" id="IPR051624">
    <property type="entry name" value="RMD1/Sad1-interacting"/>
</dbReference>
<sequence length="669" mass="73021">MSRPGPPRASSVLGTSQRQPANPSGSAGSAPRRSAGGLPGLARAASALRQSPASSSSPLLSLPAHLRTSTTPRIPSPLGKGTPNRASSASGVLPVSGTAKPTTTNPASSGPGKPASLPVRTSKTSQKHVFLPEEPQTKPLPSGVTPAVKPVARQDDAPTSTSVEEDRTDERSDAEKMSKAQREEAGLPRLTAYATAEGYKIKLLQAFLKREHGVGVVRVFDDAVYAVYTLPLLPGYGASTKVRSSPAVKSPGGVSLLERMTEAEEVGYHDGFFPQVMEEGVQQTDHTRTNEYLLSSSPQDGQSSDAQDESERKRDVSPDVDQTFHRSPSAQNIPGAADRQQHQQAEETPPADFRLSTSDPIETRLASTDPTSPTQDQQLSLAARSAAQAHLVAERERAKRRHQRGRATESSRSADRVAEVVFFEYGVTVFFGLTEREERDVLEDCESAGIWTRALEEADWEVEECHYVYDPDATYPRIYNDLFTFKSHSHLLKLSVSHAIAQSTKLSIYESVMQDSLSSTASFPKELATTGELQLSRRDALKMTGRLFRLRMDVNLSSGILDTPELFWSEASLLPLYEAIRDYLEIGPRVQVLNDRLAVTGDLLGIIHDYIDQDKMHQITWIVIILILIAVVVAFGEVTARIIFVAANRKRGEFLVVKGVQDLLPLLRK</sequence>
<feature type="compositionally biased region" description="Polar residues" evidence="2">
    <location>
        <begin position="99"/>
        <end position="108"/>
    </location>
</feature>
<feature type="compositionally biased region" description="Basic and acidic residues" evidence="2">
    <location>
        <begin position="164"/>
        <end position="184"/>
    </location>
</feature>
<feature type="compositionally biased region" description="Polar residues" evidence="2">
    <location>
        <begin position="292"/>
        <end position="305"/>
    </location>
</feature>
<dbReference type="Proteomes" id="UP000620104">
    <property type="component" value="Unassembled WGS sequence"/>
</dbReference>